<keyword evidence="3" id="KW-0677">Repeat</keyword>
<dbReference type="InterPro" id="IPR020019">
    <property type="entry name" value="AcTrfase_PglD-like"/>
</dbReference>
<dbReference type="PANTHER" id="PTHR43300">
    <property type="entry name" value="ACETYLTRANSFERASE"/>
    <property type="match status" value="1"/>
</dbReference>
<dbReference type="InterPro" id="IPR001451">
    <property type="entry name" value="Hexapep"/>
</dbReference>
<keyword evidence="7" id="KW-1185">Reference proteome</keyword>
<dbReference type="CDD" id="cd03360">
    <property type="entry name" value="LbH_AT_putative"/>
    <property type="match status" value="1"/>
</dbReference>
<gene>
    <name evidence="6" type="ORF">VJ786_09880</name>
</gene>
<dbReference type="SUPFAM" id="SSF51161">
    <property type="entry name" value="Trimeric LpxA-like enzymes"/>
    <property type="match status" value="1"/>
</dbReference>
<proteinExistence type="inferred from homology"/>
<sequence>MLIFGAKGLAKEVLEVVKQNRKLNKLAFFDNISLESPEKLYGKFNIIMNDEDAVKYFSNIDSHFTIGVGGPKIREHAFNTFISLGGKPINLISNTSTIGSYGVELGVGINIMQQVVITNDIKIGNGCLINQLSSIGHDVEIGNFVEVCPGVAISGNCEIGNHSFLGTNSTILPQVTIGKNVIVGAGAVITKNIPDNCTVVGIPGKIIKNL</sequence>
<evidence type="ECO:0000256" key="1">
    <source>
        <dbReference type="ARBA" id="ARBA00007274"/>
    </source>
</evidence>
<evidence type="ECO:0000259" key="5">
    <source>
        <dbReference type="Pfam" id="PF17836"/>
    </source>
</evidence>
<keyword evidence="2" id="KW-0808">Transferase</keyword>
<name>A0ABU8I6S1_9SPHI</name>
<dbReference type="Gene3D" id="2.160.10.10">
    <property type="entry name" value="Hexapeptide repeat proteins"/>
    <property type="match status" value="1"/>
</dbReference>
<evidence type="ECO:0000313" key="7">
    <source>
        <dbReference type="Proteomes" id="UP001363035"/>
    </source>
</evidence>
<reference evidence="6 7" key="1">
    <citation type="submission" date="2024-01" db="EMBL/GenBank/DDBJ databases">
        <title>Sphingobacterium tenebrionis sp. nov., a novel endophyte isolated from tenebrio molitor intestines.</title>
        <authorList>
            <person name="Zhang C."/>
        </authorList>
    </citation>
    <scope>NUCLEOTIDE SEQUENCE [LARGE SCALE GENOMIC DNA]</scope>
    <source>
        <strain evidence="6 7">PU5-4</strain>
    </source>
</reference>
<dbReference type="InterPro" id="IPR011004">
    <property type="entry name" value="Trimer_LpxA-like_sf"/>
</dbReference>
<dbReference type="Proteomes" id="UP001363035">
    <property type="component" value="Unassembled WGS sequence"/>
</dbReference>
<dbReference type="InterPro" id="IPR041561">
    <property type="entry name" value="PglD_N"/>
</dbReference>
<comment type="similarity">
    <text evidence="1">Belongs to the transferase hexapeptide repeat family.</text>
</comment>
<evidence type="ECO:0000256" key="3">
    <source>
        <dbReference type="ARBA" id="ARBA00022737"/>
    </source>
</evidence>
<dbReference type="PROSITE" id="PS00101">
    <property type="entry name" value="HEXAPEP_TRANSFERASES"/>
    <property type="match status" value="1"/>
</dbReference>
<dbReference type="InterPro" id="IPR018357">
    <property type="entry name" value="Hexapep_transf_CS"/>
</dbReference>
<dbReference type="EMBL" id="JAYLLN010000021">
    <property type="protein sequence ID" value="MEI5985212.1"/>
    <property type="molecule type" value="Genomic_DNA"/>
</dbReference>
<protein>
    <submittedName>
        <fullName evidence="6">Acetyltransferase</fullName>
    </submittedName>
</protein>
<accession>A0ABU8I6S1</accession>
<keyword evidence="4" id="KW-0012">Acyltransferase</keyword>
<dbReference type="Pfam" id="PF17836">
    <property type="entry name" value="PglD_N"/>
    <property type="match status" value="1"/>
</dbReference>
<dbReference type="RefSeq" id="WP_134776369.1">
    <property type="nucleotide sequence ID" value="NZ_JAYLLN010000021.1"/>
</dbReference>
<evidence type="ECO:0000313" key="6">
    <source>
        <dbReference type="EMBL" id="MEI5985212.1"/>
    </source>
</evidence>
<dbReference type="NCBIfam" id="TIGR03570">
    <property type="entry name" value="NeuD_NnaD"/>
    <property type="match status" value="1"/>
</dbReference>
<evidence type="ECO:0000256" key="4">
    <source>
        <dbReference type="ARBA" id="ARBA00023315"/>
    </source>
</evidence>
<dbReference type="Pfam" id="PF00132">
    <property type="entry name" value="Hexapep"/>
    <property type="match status" value="1"/>
</dbReference>
<comment type="caution">
    <text evidence="6">The sequence shown here is derived from an EMBL/GenBank/DDBJ whole genome shotgun (WGS) entry which is preliminary data.</text>
</comment>
<evidence type="ECO:0000256" key="2">
    <source>
        <dbReference type="ARBA" id="ARBA00022679"/>
    </source>
</evidence>
<dbReference type="Gene3D" id="3.40.50.20">
    <property type="match status" value="1"/>
</dbReference>
<organism evidence="6 7">
    <name type="scientific">Sphingobacterium tenebrionis</name>
    <dbReference type="NCBI Taxonomy" id="3111775"/>
    <lineage>
        <taxon>Bacteria</taxon>
        <taxon>Pseudomonadati</taxon>
        <taxon>Bacteroidota</taxon>
        <taxon>Sphingobacteriia</taxon>
        <taxon>Sphingobacteriales</taxon>
        <taxon>Sphingobacteriaceae</taxon>
        <taxon>Sphingobacterium</taxon>
    </lineage>
</organism>
<feature type="domain" description="PglD N-terminal" evidence="5">
    <location>
        <begin position="2"/>
        <end position="80"/>
    </location>
</feature>
<dbReference type="InterPro" id="IPR050179">
    <property type="entry name" value="Trans_hexapeptide_repeat"/>
</dbReference>